<dbReference type="Gene3D" id="1.25.40.10">
    <property type="entry name" value="Tetratricopeptide repeat domain"/>
    <property type="match status" value="1"/>
</dbReference>
<dbReference type="AlphaFoldDB" id="A0A399R063"/>
<gene>
    <name evidence="1" type="ORF">D1224_03090</name>
</gene>
<keyword evidence="2" id="KW-1185">Reference proteome</keyword>
<reference evidence="1 2" key="1">
    <citation type="submission" date="2018-08" db="EMBL/GenBank/DDBJ databases">
        <title>Henriciella mobilis sp. nov., isolated from seawater.</title>
        <authorList>
            <person name="Cheng H."/>
            <person name="Wu Y.-H."/>
            <person name="Xu X.-W."/>
            <person name="Guo L.-L."/>
        </authorList>
    </citation>
    <scope>NUCLEOTIDE SEQUENCE [LARGE SCALE GENOMIC DNA]</scope>
    <source>
        <strain evidence="1 2">CCUG66934</strain>
    </source>
</reference>
<name>A0A399R063_9PROT</name>
<evidence type="ECO:0000313" key="2">
    <source>
        <dbReference type="Proteomes" id="UP000265431"/>
    </source>
</evidence>
<comment type="caution">
    <text evidence="1">The sequence shown here is derived from an EMBL/GenBank/DDBJ whole genome shotgun (WGS) entry which is preliminary data.</text>
</comment>
<proteinExistence type="predicted"/>
<sequence>MPYSEMAMDVAPETGLSEHATAEELCKVGLAYSTGVGVDADMVAAHKWFNLAVLKGSEEAKEYRQQMSDMLSSEEIKQALKSARDWLQLMN</sequence>
<dbReference type="OrthoDB" id="5321503at2"/>
<dbReference type="RefSeq" id="WP_119378466.1">
    <property type="nucleotide sequence ID" value="NZ_QWGB01000005.1"/>
</dbReference>
<evidence type="ECO:0000313" key="1">
    <source>
        <dbReference type="EMBL" id="RIJ23277.1"/>
    </source>
</evidence>
<organism evidence="1 2">
    <name type="scientific">Henriciella barbarensis</name>
    <dbReference type="NCBI Taxonomy" id="86342"/>
    <lineage>
        <taxon>Bacteria</taxon>
        <taxon>Pseudomonadati</taxon>
        <taxon>Pseudomonadota</taxon>
        <taxon>Alphaproteobacteria</taxon>
        <taxon>Hyphomonadales</taxon>
        <taxon>Hyphomonadaceae</taxon>
        <taxon>Henriciella</taxon>
    </lineage>
</organism>
<dbReference type="InterPro" id="IPR011990">
    <property type="entry name" value="TPR-like_helical_dom_sf"/>
</dbReference>
<accession>A0A399R063</accession>
<dbReference type="EMBL" id="QWGB01000005">
    <property type="protein sequence ID" value="RIJ23277.1"/>
    <property type="molecule type" value="Genomic_DNA"/>
</dbReference>
<dbReference type="Proteomes" id="UP000265431">
    <property type="component" value="Unassembled WGS sequence"/>
</dbReference>
<protein>
    <submittedName>
        <fullName evidence="1">Sel1 repeat family protein</fullName>
    </submittedName>
</protein>